<dbReference type="InterPro" id="IPR058852">
    <property type="entry name" value="HTH_77"/>
</dbReference>
<evidence type="ECO:0000259" key="2">
    <source>
        <dbReference type="Pfam" id="PF25872"/>
    </source>
</evidence>
<comment type="caution">
    <text evidence="3">The sequence shown here is derived from an EMBL/GenBank/DDBJ whole genome shotgun (WGS) entry which is preliminary data.</text>
</comment>
<dbReference type="PRINTS" id="PR00364">
    <property type="entry name" value="DISEASERSIST"/>
</dbReference>
<dbReference type="OrthoDB" id="9812579at2"/>
<accession>A0A4D4JEA7</accession>
<dbReference type="PANTHER" id="PTHR47691">
    <property type="entry name" value="REGULATOR-RELATED"/>
    <property type="match status" value="1"/>
</dbReference>
<dbReference type="AlphaFoldDB" id="A0A4D4JEA7"/>
<evidence type="ECO:0000313" key="3">
    <source>
        <dbReference type="EMBL" id="GDY32706.1"/>
    </source>
</evidence>
<gene>
    <name evidence="3" type="ORF">GTS_43390</name>
</gene>
<sequence>MVVARSTSRRAVNLPGELSSFVNRRAELATAEELLRSSRLVTLIGPGGVGKTRLALRAARQVADTCRDGVWFVDLAPLQNRALLAHTVVQALRVGEQSTRDPMDVLVGYLRAKRLLLVLDNCERVSAECAEMVSTLLRAAPKLRVLVTSREVLGVAGEQILPVGPLEAPDPEWMGSFRRSSENHAVALFAERAHAAAAGFRITPRNEATVARLCHQLDGLPLAIELAAARLRIFPLDVLASRLDDHARLLLPGFRGPTERHRSLYATLSWSFQLCEDAERRMWERMSVFSGAFDLAAAEDVCAGGDIHAEAVLDLVNGLIDKSVLLREEHGGQARYRLLDTVRQFGLERLRETGEEAELRRRHRNWYLNLARQGDAEWFGPHQVAWFTRLRRDHANLRAALSYCLSTPGEVRAGLRMAATLWFYWLACGYVAEGCYWLERGLELDTEPSGERATALWVNSFITTFQGDNPSAVRMLDEARDLARESGDESTLAYVTQIRGLAALARGDLAEAEPLLTHSLERHEALDQFGAIAATGWVMLAYAAVGQGDFDRAVSLSQRCRALSERRGDIWARSWALWALSLVEWTRGRPRQAAEYARECLRIKQIFHDVLGMAFAVDMLAWTAAAEGAGERAAVLLGGAQTTWQTMGEPQAGAPHLVESRERSEATARRSLGDRAFDQSFKRGLRFDVDEAANYALATGEPGAETASPPAP</sequence>
<dbReference type="Pfam" id="PF25872">
    <property type="entry name" value="HTH_77"/>
    <property type="match status" value="1"/>
</dbReference>
<dbReference type="InterPro" id="IPR027417">
    <property type="entry name" value="P-loop_NTPase"/>
</dbReference>
<dbReference type="Proteomes" id="UP000298860">
    <property type="component" value="Unassembled WGS sequence"/>
</dbReference>
<evidence type="ECO:0000259" key="1">
    <source>
        <dbReference type="Pfam" id="PF13401"/>
    </source>
</evidence>
<evidence type="ECO:0000313" key="4">
    <source>
        <dbReference type="Proteomes" id="UP000298860"/>
    </source>
</evidence>
<reference evidence="4" key="1">
    <citation type="submission" date="2019-04" db="EMBL/GenBank/DDBJ databases">
        <title>Draft genome sequence of Pseudonocardiaceae bacterium SL3-2-4.</title>
        <authorList>
            <person name="Ningsih F."/>
            <person name="Yokota A."/>
            <person name="Sakai Y."/>
            <person name="Nanatani K."/>
            <person name="Yabe S."/>
            <person name="Oetari A."/>
            <person name="Sjamsuridzal W."/>
        </authorList>
    </citation>
    <scope>NUCLEOTIDE SEQUENCE [LARGE SCALE GENOMIC DNA]</scope>
    <source>
        <strain evidence="4">SL3-2-4</strain>
    </source>
</reference>
<name>A0A4D4JEA7_9PSEU</name>
<dbReference type="Pfam" id="PF13401">
    <property type="entry name" value="AAA_22"/>
    <property type="match status" value="1"/>
</dbReference>
<proteinExistence type="predicted"/>
<dbReference type="EMBL" id="BJFL01000027">
    <property type="protein sequence ID" value="GDY32706.1"/>
    <property type="molecule type" value="Genomic_DNA"/>
</dbReference>
<dbReference type="InterPro" id="IPR011990">
    <property type="entry name" value="TPR-like_helical_dom_sf"/>
</dbReference>
<dbReference type="Gene3D" id="3.40.50.300">
    <property type="entry name" value="P-loop containing nucleotide triphosphate hydrolases"/>
    <property type="match status" value="1"/>
</dbReference>
<feature type="domain" description="Winged helix-turn-helix" evidence="2">
    <location>
        <begin position="279"/>
        <end position="350"/>
    </location>
</feature>
<dbReference type="Pfam" id="PF13424">
    <property type="entry name" value="TPR_12"/>
    <property type="match status" value="1"/>
</dbReference>
<dbReference type="GO" id="GO:0016887">
    <property type="term" value="F:ATP hydrolysis activity"/>
    <property type="evidence" value="ECO:0007669"/>
    <property type="project" value="InterPro"/>
</dbReference>
<dbReference type="PANTHER" id="PTHR47691:SF3">
    <property type="entry name" value="HTH-TYPE TRANSCRIPTIONAL REGULATOR RV0890C-RELATED"/>
    <property type="match status" value="1"/>
</dbReference>
<dbReference type="SUPFAM" id="SSF52540">
    <property type="entry name" value="P-loop containing nucleoside triphosphate hydrolases"/>
    <property type="match status" value="1"/>
</dbReference>
<dbReference type="InterPro" id="IPR049945">
    <property type="entry name" value="AAA_22"/>
</dbReference>
<feature type="domain" description="ORC1/DEAH AAA+ ATPase" evidence="1">
    <location>
        <begin position="37"/>
        <end position="138"/>
    </location>
</feature>
<dbReference type="Gene3D" id="1.25.40.10">
    <property type="entry name" value="Tetratricopeptide repeat domain"/>
    <property type="match status" value="1"/>
</dbReference>
<keyword evidence="4" id="KW-1185">Reference proteome</keyword>
<organism evidence="3 4">
    <name type="scientific">Gandjariella thermophila</name>
    <dbReference type="NCBI Taxonomy" id="1931992"/>
    <lineage>
        <taxon>Bacteria</taxon>
        <taxon>Bacillati</taxon>
        <taxon>Actinomycetota</taxon>
        <taxon>Actinomycetes</taxon>
        <taxon>Pseudonocardiales</taxon>
        <taxon>Pseudonocardiaceae</taxon>
        <taxon>Gandjariella</taxon>
    </lineage>
</organism>
<dbReference type="SUPFAM" id="SSF48452">
    <property type="entry name" value="TPR-like"/>
    <property type="match status" value="1"/>
</dbReference>
<protein>
    <submittedName>
        <fullName evidence="3">Uncharacterized protein</fullName>
    </submittedName>
</protein>